<organism evidence="1 2">
    <name type="scientific">Nephila pilipes</name>
    <name type="common">Giant wood spider</name>
    <name type="synonym">Nephila maculata</name>
    <dbReference type="NCBI Taxonomy" id="299642"/>
    <lineage>
        <taxon>Eukaryota</taxon>
        <taxon>Metazoa</taxon>
        <taxon>Ecdysozoa</taxon>
        <taxon>Arthropoda</taxon>
        <taxon>Chelicerata</taxon>
        <taxon>Arachnida</taxon>
        <taxon>Araneae</taxon>
        <taxon>Araneomorphae</taxon>
        <taxon>Entelegynae</taxon>
        <taxon>Araneoidea</taxon>
        <taxon>Nephilidae</taxon>
        <taxon>Nephila</taxon>
    </lineage>
</organism>
<accession>A0A8X6T8U0</accession>
<evidence type="ECO:0000313" key="2">
    <source>
        <dbReference type="Proteomes" id="UP000887013"/>
    </source>
</evidence>
<gene>
    <name evidence="1" type="ORF">NPIL_648131</name>
</gene>
<dbReference type="AlphaFoldDB" id="A0A8X6T8U0"/>
<dbReference type="EMBL" id="BMAW01098445">
    <property type="protein sequence ID" value="GFS84867.1"/>
    <property type="molecule type" value="Genomic_DNA"/>
</dbReference>
<comment type="caution">
    <text evidence="1">The sequence shown here is derived from an EMBL/GenBank/DDBJ whole genome shotgun (WGS) entry which is preliminary data.</text>
</comment>
<evidence type="ECO:0000313" key="1">
    <source>
        <dbReference type="EMBL" id="GFS84867.1"/>
    </source>
</evidence>
<reference evidence="1" key="1">
    <citation type="submission" date="2020-08" db="EMBL/GenBank/DDBJ databases">
        <title>Multicomponent nature underlies the extraordinary mechanical properties of spider dragline silk.</title>
        <authorList>
            <person name="Kono N."/>
            <person name="Nakamura H."/>
            <person name="Mori M."/>
            <person name="Yoshida Y."/>
            <person name="Ohtoshi R."/>
            <person name="Malay A.D."/>
            <person name="Moran D.A.P."/>
            <person name="Tomita M."/>
            <person name="Numata K."/>
            <person name="Arakawa K."/>
        </authorList>
    </citation>
    <scope>NUCLEOTIDE SEQUENCE</scope>
</reference>
<sequence length="136" mass="15032">MKTEDRLERPSVSCYGCRKPGVAKPRCPNRKPTGNKDSANLSNFSLHSCSNSKSKCGAEKEGANFQKARLSMSLADSQKSEVDVYTTSVVIRLEGRVIRSPLTVLPYAKGNQTLLGMNFFTKIWHCSEPEIPPLVL</sequence>
<dbReference type="Proteomes" id="UP000887013">
    <property type="component" value="Unassembled WGS sequence"/>
</dbReference>
<name>A0A8X6T8U0_NEPPI</name>
<keyword evidence="2" id="KW-1185">Reference proteome</keyword>
<dbReference type="OrthoDB" id="6450226at2759"/>
<protein>
    <submittedName>
        <fullName evidence="1">Uncharacterized protein</fullName>
    </submittedName>
</protein>
<proteinExistence type="predicted"/>